<protein>
    <submittedName>
        <fullName evidence="1">Uncharacterized protein</fullName>
    </submittedName>
</protein>
<dbReference type="EMBL" id="AQGU01000029">
    <property type="protein sequence ID" value="MBE0361202.1"/>
    <property type="molecule type" value="Genomic_DNA"/>
</dbReference>
<evidence type="ECO:0000313" key="1">
    <source>
        <dbReference type="EMBL" id="MBE0361202.1"/>
    </source>
</evidence>
<dbReference type="RefSeq" id="WP_193156813.1">
    <property type="nucleotide sequence ID" value="NZ_AQGU01000029.1"/>
</dbReference>
<dbReference type="Proteomes" id="UP000648482">
    <property type="component" value="Unassembled WGS sequence"/>
</dbReference>
<proteinExistence type="predicted"/>
<keyword evidence="2" id="KW-1185">Reference proteome</keyword>
<gene>
    <name evidence="1" type="ORF">PALI_b0134</name>
</gene>
<reference evidence="1 2" key="1">
    <citation type="submission" date="2015-06" db="EMBL/GenBank/DDBJ databases">
        <title>Genome sequence of Pseudoalteromonas aliena.</title>
        <authorList>
            <person name="Xie B.-B."/>
            <person name="Rong J.-C."/>
            <person name="Qin Q.-L."/>
            <person name="Zhang Y.-Z."/>
        </authorList>
    </citation>
    <scope>NUCLEOTIDE SEQUENCE [LARGE SCALE GENOMIC DNA]</scope>
    <source>
        <strain evidence="1 2">SW19</strain>
    </source>
</reference>
<sequence length="59" mass="6756">MLTREAQLLITESFKNCVFIRQQAARLQVRANNEAEFKHFNVGVELAYGRNAASNYLPI</sequence>
<comment type="caution">
    <text evidence="1">The sequence shown here is derived from an EMBL/GenBank/DDBJ whole genome shotgun (WGS) entry which is preliminary data.</text>
</comment>
<name>A0ABR9E3M3_9GAMM</name>
<organism evidence="1 2">
    <name type="scientific">Pseudoalteromonas aliena SW19</name>
    <dbReference type="NCBI Taxonomy" id="1314866"/>
    <lineage>
        <taxon>Bacteria</taxon>
        <taxon>Pseudomonadati</taxon>
        <taxon>Pseudomonadota</taxon>
        <taxon>Gammaproteobacteria</taxon>
        <taxon>Alteromonadales</taxon>
        <taxon>Pseudoalteromonadaceae</taxon>
        <taxon>Pseudoalteromonas</taxon>
    </lineage>
</organism>
<accession>A0ABR9E3M3</accession>
<evidence type="ECO:0000313" key="2">
    <source>
        <dbReference type="Proteomes" id="UP000648482"/>
    </source>
</evidence>